<keyword evidence="2" id="KW-0812">Transmembrane</keyword>
<evidence type="ECO:0000256" key="2">
    <source>
        <dbReference type="SAM" id="Phobius"/>
    </source>
</evidence>
<dbReference type="Proteomes" id="UP000326565">
    <property type="component" value="Unassembled WGS sequence"/>
</dbReference>
<gene>
    <name evidence="3" type="ORF">BDV29DRAFT_10131</name>
</gene>
<dbReference type="EMBL" id="ML732159">
    <property type="protein sequence ID" value="KAB8078376.1"/>
    <property type="molecule type" value="Genomic_DNA"/>
</dbReference>
<dbReference type="AlphaFoldDB" id="A0A5N5XCI5"/>
<dbReference type="OrthoDB" id="3784821at2759"/>
<feature type="transmembrane region" description="Helical" evidence="2">
    <location>
        <begin position="49"/>
        <end position="67"/>
    </location>
</feature>
<sequence>MSQQPSKQPRVVVNPQSLQRPPAPQSRRGPQAVRDIRQTKEYKVAARRWLSTIVALPIFMYTSYVLYERIYGDKTQKKLVVVVPSAKSGSESESKGGSA</sequence>
<name>A0A5N5XCI5_9EURO</name>
<evidence type="ECO:0000313" key="4">
    <source>
        <dbReference type="Proteomes" id="UP000326565"/>
    </source>
</evidence>
<accession>A0A5N5XCI5</accession>
<keyword evidence="2" id="KW-1133">Transmembrane helix</keyword>
<feature type="region of interest" description="Disordered" evidence="1">
    <location>
        <begin position="1"/>
        <end position="37"/>
    </location>
</feature>
<keyword evidence="2" id="KW-0472">Membrane</keyword>
<reference evidence="3 4" key="1">
    <citation type="submission" date="2019-04" db="EMBL/GenBank/DDBJ databases">
        <title>Friends and foes A comparative genomics study of 23 Aspergillus species from section Flavi.</title>
        <authorList>
            <consortium name="DOE Joint Genome Institute"/>
            <person name="Kjaerbolling I."/>
            <person name="Vesth T."/>
            <person name="Frisvad J.C."/>
            <person name="Nybo J.L."/>
            <person name="Theobald S."/>
            <person name="Kildgaard S."/>
            <person name="Isbrandt T."/>
            <person name="Kuo A."/>
            <person name="Sato A."/>
            <person name="Lyhne E.K."/>
            <person name="Kogle M.E."/>
            <person name="Wiebenga A."/>
            <person name="Kun R.S."/>
            <person name="Lubbers R.J."/>
            <person name="Makela M.R."/>
            <person name="Barry K."/>
            <person name="Chovatia M."/>
            <person name="Clum A."/>
            <person name="Daum C."/>
            <person name="Haridas S."/>
            <person name="He G."/>
            <person name="LaButti K."/>
            <person name="Lipzen A."/>
            <person name="Mondo S."/>
            <person name="Riley R."/>
            <person name="Salamov A."/>
            <person name="Simmons B.A."/>
            <person name="Magnuson J.K."/>
            <person name="Henrissat B."/>
            <person name="Mortensen U.H."/>
            <person name="Larsen T.O."/>
            <person name="Devries R.P."/>
            <person name="Grigoriev I.V."/>
            <person name="Machida M."/>
            <person name="Baker S.E."/>
            <person name="Andersen M.R."/>
        </authorList>
    </citation>
    <scope>NUCLEOTIDE SEQUENCE [LARGE SCALE GENOMIC DNA]</scope>
    <source>
        <strain evidence="3 4">CBS 151.66</strain>
    </source>
</reference>
<evidence type="ECO:0000256" key="1">
    <source>
        <dbReference type="SAM" id="MobiDB-lite"/>
    </source>
</evidence>
<proteinExistence type="predicted"/>
<evidence type="ECO:0000313" key="3">
    <source>
        <dbReference type="EMBL" id="KAB8078376.1"/>
    </source>
</evidence>
<keyword evidence="4" id="KW-1185">Reference proteome</keyword>
<organism evidence="3 4">
    <name type="scientific">Aspergillus leporis</name>
    <dbReference type="NCBI Taxonomy" id="41062"/>
    <lineage>
        <taxon>Eukaryota</taxon>
        <taxon>Fungi</taxon>
        <taxon>Dikarya</taxon>
        <taxon>Ascomycota</taxon>
        <taxon>Pezizomycotina</taxon>
        <taxon>Eurotiomycetes</taxon>
        <taxon>Eurotiomycetidae</taxon>
        <taxon>Eurotiales</taxon>
        <taxon>Aspergillaceae</taxon>
        <taxon>Aspergillus</taxon>
        <taxon>Aspergillus subgen. Circumdati</taxon>
    </lineage>
</organism>
<protein>
    <submittedName>
        <fullName evidence="3">Uncharacterized protein</fullName>
    </submittedName>
</protein>